<comment type="caution">
    <text evidence="2">The sequence shown here is derived from an EMBL/GenBank/DDBJ whole genome shotgun (WGS) entry which is preliminary data.</text>
</comment>
<sequence length="272" mass="31125">MEFNLGQIGRSDEASAEDRDSGQAAPHAGEQRGTRRRDTGVFAYSLLAQPHELGIRQRRGKEEASTYPYDWARSVRYWLYAMAKLRLLRGFEITDRTCFGAISCGFWEIKWGTCNEVAILNCRWICVADWGIVVDAFGLVVNSEFGNGGRFPVDCLASLIGFWIPRNESGYWRMELLFSHVAIWNELFPSSGRDICRNIEAKLRLLRGFEITDRTCFGAISCGFWEINWGTCNGDNCKIWKERVLLHLGWLDIDYAIRKDEPLAINDFSIPD</sequence>
<dbReference type="Proteomes" id="UP000734854">
    <property type="component" value="Unassembled WGS sequence"/>
</dbReference>
<accession>A0A8J5FXA3</accession>
<evidence type="ECO:0000256" key="1">
    <source>
        <dbReference type="SAM" id="MobiDB-lite"/>
    </source>
</evidence>
<evidence type="ECO:0000313" key="2">
    <source>
        <dbReference type="EMBL" id="KAG6492192.1"/>
    </source>
</evidence>
<evidence type="ECO:0000313" key="3">
    <source>
        <dbReference type="Proteomes" id="UP000734854"/>
    </source>
</evidence>
<proteinExistence type="predicted"/>
<feature type="region of interest" description="Disordered" evidence="1">
    <location>
        <begin position="1"/>
        <end position="35"/>
    </location>
</feature>
<name>A0A8J5FXA3_ZINOF</name>
<dbReference type="EMBL" id="JACMSC010000013">
    <property type="protein sequence ID" value="KAG6492192.1"/>
    <property type="molecule type" value="Genomic_DNA"/>
</dbReference>
<feature type="compositionally biased region" description="Basic and acidic residues" evidence="1">
    <location>
        <begin position="10"/>
        <end position="21"/>
    </location>
</feature>
<reference evidence="2 3" key="1">
    <citation type="submission" date="2020-08" db="EMBL/GenBank/DDBJ databases">
        <title>Plant Genome Project.</title>
        <authorList>
            <person name="Zhang R.-G."/>
        </authorList>
    </citation>
    <scope>NUCLEOTIDE SEQUENCE [LARGE SCALE GENOMIC DNA]</scope>
    <source>
        <tissue evidence="2">Rhizome</tissue>
    </source>
</reference>
<gene>
    <name evidence="2" type="ORF">ZIOFF_047142</name>
</gene>
<organism evidence="2 3">
    <name type="scientific">Zingiber officinale</name>
    <name type="common">Ginger</name>
    <name type="synonym">Amomum zingiber</name>
    <dbReference type="NCBI Taxonomy" id="94328"/>
    <lineage>
        <taxon>Eukaryota</taxon>
        <taxon>Viridiplantae</taxon>
        <taxon>Streptophyta</taxon>
        <taxon>Embryophyta</taxon>
        <taxon>Tracheophyta</taxon>
        <taxon>Spermatophyta</taxon>
        <taxon>Magnoliopsida</taxon>
        <taxon>Liliopsida</taxon>
        <taxon>Zingiberales</taxon>
        <taxon>Zingiberaceae</taxon>
        <taxon>Zingiber</taxon>
    </lineage>
</organism>
<keyword evidence="3" id="KW-1185">Reference proteome</keyword>
<dbReference type="AlphaFoldDB" id="A0A8J5FXA3"/>
<protein>
    <submittedName>
        <fullName evidence="2">Uncharacterized protein</fullName>
    </submittedName>
</protein>